<dbReference type="InterPro" id="IPR041236">
    <property type="entry name" value="PriA_C"/>
</dbReference>
<dbReference type="InterPro" id="IPR001650">
    <property type="entry name" value="Helicase_C-like"/>
</dbReference>
<dbReference type="PROSITE" id="PS51192">
    <property type="entry name" value="HELICASE_ATP_BIND_1"/>
    <property type="match status" value="1"/>
</dbReference>
<comment type="cofactor">
    <cofactor evidence="12">
        <name>Zn(2+)</name>
        <dbReference type="ChEBI" id="CHEBI:29105"/>
    </cofactor>
    <text evidence="12">Binds 2 zinc ions per subunit.</text>
</comment>
<dbReference type="Pfam" id="PF17764">
    <property type="entry name" value="PriA_3primeBD"/>
    <property type="match status" value="1"/>
</dbReference>
<feature type="binding site" evidence="12">
    <location>
        <position position="478"/>
    </location>
    <ligand>
        <name>Zn(2+)</name>
        <dbReference type="ChEBI" id="CHEBI:29105"/>
        <label>2</label>
    </ligand>
</feature>
<dbReference type="Pfam" id="PF00270">
    <property type="entry name" value="DEAD"/>
    <property type="match status" value="1"/>
</dbReference>
<proteinExistence type="inferred from homology"/>
<keyword evidence="2 12" id="KW-0235">DNA replication</keyword>
<reference evidence="16" key="1">
    <citation type="submission" date="2017-08" db="EMBL/GenBank/DDBJ databases">
        <title>A dynamic microbial community with high functional redundancy inhabits the cold, oxic subseafloor aquifer.</title>
        <authorList>
            <person name="Tully B.J."/>
            <person name="Wheat C.G."/>
            <person name="Glazer B.T."/>
            <person name="Huber J.A."/>
        </authorList>
    </citation>
    <scope>NUCLEOTIDE SEQUENCE [LARGE SCALE GENOMIC DNA]</scope>
</reference>
<keyword evidence="3 12" id="KW-0479">Metal-binding</keyword>
<keyword evidence="8 12" id="KW-0067">ATP-binding</keyword>
<dbReference type="GO" id="GO:0006310">
    <property type="term" value="P:DNA recombination"/>
    <property type="evidence" value="ECO:0007669"/>
    <property type="project" value="InterPro"/>
</dbReference>
<keyword evidence="9 12" id="KW-0238">DNA-binding</keyword>
<feature type="binding site" evidence="12">
    <location>
        <position position="451"/>
    </location>
    <ligand>
        <name>Zn(2+)</name>
        <dbReference type="ChEBI" id="CHEBI:29105"/>
        <label>1</label>
    </ligand>
</feature>
<evidence type="ECO:0000256" key="9">
    <source>
        <dbReference type="ARBA" id="ARBA00023125"/>
    </source>
</evidence>
<dbReference type="FunFam" id="3.40.1440.60:FF:000001">
    <property type="entry name" value="Primosomal protein N"/>
    <property type="match status" value="1"/>
</dbReference>
<evidence type="ECO:0000256" key="7">
    <source>
        <dbReference type="ARBA" id="ARBA00022833"/>
    </source>
</evidence>
<feature type="binding site" evidence="12">
    <location>
        <position position="457"/>
    </location>
    <ligand>
        <name>Zn(2+)</name>
        <dbReference type="ChEBI" id="CHEBI:29105"/>
        <label>2</label>
    </ligand>
</feature>
<dbReference type="Pfam" id="PF00271">
    <property type="entry name" value="Helicase_C"/>
    <property type="match status" value="1"/>
</dbReference>
<evidence type="ECO:0000256" key="5">
    <source>
        <dbReference type="ARBA" id="ARBA00022801"/>
    </source>
</evidence>
<feature type="domain" description="Helicase ATP-binding" evidence="13">
    <location>
        <begin position="223"/>
        <end position="389"/>
    </location>
</feature>
<comment type="catalytic activity">
    <reaction evidence="11 12">
        <text>ATP + H2O = ADP + phosphate + H(+)</text>
        <dbReference type="Rhea" id="RHEA:13065"/>
        <dbReference type="ChEBI" id="CHEBI:15377"/>
        <dbReference type="ChEBI" id="CHEBI:15378"/>
        <dbReference type="ChEBI" id="CHEBI:30616"/>
        <dbReference type="ChEBI" id="CHEBI:43474"/>
        <dbReference type="ChEBI" id="CHEBI:456216"/>
        <dbReference type="EC" id="5.6.2.4"/>
    </reaction>
</comment>
<dbReference type="GO" id="GO:1990077">
    <property type="term" value="C:primosome complex"/>
    <property type="evidence" value="ECO:0007669"/>
    <property type="project" value="UniProtKB-UniRule"/>
</dbReference>
<evidence type="ECO:0000256" key="4">
    <source>
        <dbReference type="ARBA" id="ARBA00022741"/>
    </source>
</evidence>
<dbReference type="GO" id="GO:0006269">
    <property type="term" value="P:DNA replication, synthesis of primer"/>
    <property type="evidence" value="ECO:0007669"/>
    <property type="project" value="UniProtKB-KW"/>
</dbReference>
<evidence type="ECO:0000256" key="2">
    <source>
        <dbReference type="ARBA" id="ARBA00022705"/>
    </source>
</evidence>
<dbReference type="NCBIfam" id="TIGR00595">
    <property type="entry name" value="priA"/>
    <property type="match status" value="1"/>
</dbReference>
<dbReference type="GO" id="GO:0005524">
    <property type="term" value="F:ATP binding"/>
    <property type="evidence" value="ECO:0007669"/>
    <property type="project" value="UniProtKB-UniRule"/>
</dbReference>
<keyword evidence="6 12" id="KW-0347">Helicase</keyword>
<dbReference type="HAMAP" id="MF_00983">
    <property type="entry name" value="PriA"/>
    <property type="match status" value="1"/>
</dbReference>
<dbReference type="Pfam" id="PF18074">
    <property type="entry name" value="PriA_C"/>
    <property type="match status" value="1"/>
</dbReference>
<feature type="binding site" evidence="12">
    <location>
        <position position="491"/>
    </location>
    <ligand>
        <name>Zn(2+)</name>
        <dbReference type="ChEBI" id="CHEBI:29105"/>
        <label>1</label>
    </ligand>
</feature>
<dbReference type="PROSITE" id="PS51194">
    <property type="entry name" value="HELICASE_CTER"/>
    <property type="match status" value="1"/>
</dbReference>
<comment type="catalytic activity">
    <reaction evidence="12">
        <text>Couples ATP hydrolysis with the unwinding of duplex DNA by translocating in the 3'-5' direction.</text>
        <dbReference type="EC" id="5.6.2.4"/>
    </reaction>
</comment>
<dbReference type="InterPro" id="IPR027417">
    <property type="entry name" value="P-loop_NTPase"/>
</dbReference>
<evidence type="ECO:0000256" key="3">
    <source>
        <dbReference type="ARBA" id="ARBA00022723"/>
    </source>
</evidence>
<evidence type="ECO:0000313" key="16">
    <source>
        <dbReference type="Proteomes" id="UP000218172"/>
    </source>
</evidence>
<dbReference type="SUPFAM" id="SSF52540">
    <property type="entry name" value="P-loop containing nucleoside triphosphate hydrolases"/>
    <property type="match status" value="2"/>
</dbReference>
<feature type="domain" description="Helicase C-terminal" evidence="14">
    <location>
        <begin position="465"/>
        <end position="642"/>
    </location>
</feature>
<evidence type="ECO:0000313" key="15">
    <source>
        <dbReference type="EMBL" id="PCH59137.1"/>
    </source>
</evidence>
<protein>
    <recommendedName>
        <fullName evidence="12">Replication restart protein PriA</fullName>
    </recommendedName>
    <alternativeName>
        <fullName evidence="12">ATP-dependent DNA helicase PriA</fullName>
        <ecNumber evidence="12">5.6.2.4</ecNumber>
    </alternativeName>
    <alternativeName>
        <fullName evidence="12">DNA 3'-5' helicase PriA</fullName>
    </alternativeName>
</protein>
<feature type="binding site" evidence="12">
    <location>
        <position position="488"/>
    </location>
    <ligand>
        <name>Zn(2+)</name>
        <dbReference type="ChEBI" id="CHEBI:29105"/>
        <label>1</label>
    </ligand>
</feature>
<evidence type="ECO:0000256" key="11">
    <source>
        <dbReference type="ARBA" id="ARBA00048988"/>
    </source>
</evidence>
<dbReference type="InterPro" id="IPR005259">
    <property type="entry name" value="PriA"/>
</dbReference>
<gene>
    <name evidence="12" type="primary">priA</name>
    <name evidence="15" type="ORF">COC19_07540</name>
</gene>
<keyword evidence="1 12" id="KW-0639">Primosome</keyword>
<dbReference type="PANTHER" id="PTHR30580">
    <property type="entry name" value="PRIMOSOMAL PROTEIN N"/>
    <property type="match status" value="1"/>
</dbReference>
<name>A0A2A4MHA7_9GAMM</name>
<dbReference type="InterPro" id="IPR040498">
    <property type="entry name" value="PriA_CRR"/>
</dbReference>
<keyword evidence="7 12" id="KW-0862">Zinc</keyword>
<comment type="function">
    <text evidence="12">Initiates the restart of stalled replication forks, which reloads the replicative helicase on sites other than the origin of replication. Recognizes and binds to abandoned replication forks and remodels them to uncover a helicase loading site. Promotes assembly of the primosome at these replication forks.</text>
</comment>
<dbReference type="EMBL" id="NVQR01000132">
    <property type="protein sequence ID" value="PCH59137.1"/>
    <property type="molecule type" value="Genomic_DNA"/>
</dbReference>
<feature type="binding site" evidence="12">
    <location>
        <position position="460"/>
    </location>
    <ligand>
        <name>Zn(2+)</name>
        <dbReference type="ChEBI" id="CHEBI:29105"/>
        <label>2</label>
    </ligand>
</feature>
<dbReference type="NCBIfam" id="NF004065">
    <property type="entry name" value="PRK05580.1-1"/>
    <property type="match status" value="1"/>
</dbReference>
<dbReference type="GO" id="GO:0043138">
    <property type="term" value="F:3'-5' DNA helicase activity"/>
    <property type="evidence" value="ECO:0007669"/>
    <property type="project" value="UniProtKB-EC"/>
</dbReference>
<dbReference type="PANTHER" id="PTHR30580:SF0">
    <property type="entry name" value="PRIMOSOMAL PROTEIN N"/>
    <property type="match status" value="1"/>
</dbReference>
<dbReference type="InterPro" id="IPR011545">
    <property type="entry name" value="DEAD/DEAH_box_helicase_dom"/>
</dbReference>
<keyword evidence="10 12" id="KW-0413">Isomerase</keyword>
<dbReference type="Proteomes" id="UP000218172">
    <property type="component" value="Unassembled WGS sequence"/>
</dbReference>
<keyword evidence="4 12" id="KW-0547">Nucleotide-binding</keyword>
<dbReference type="NCBIfam" id="NF004067">
    <property type="entry name" value="PRK05580.1-4"/>
    <property type="match status" value="1"/>
</dbReference>
<dbReference type="Gene3D" id="3.40.50.300">
    <property type="entry name" value="P-loop containing nucleotide triphosphate hydrolases"/>
    <property type="match status" value="2"/>
</dbReference>
<evidence type="ECO:0000256" key="10">
    <source>
        <dbReference type="ARBA" id="ARBA00023235"/>
    </source>
</evidence>
<evidence type="ECO:0000259" key="14">
    <source>
        <dbReference type="PROSITE" id="PS51194"/>
    </source>
</evidence>
<organism evidence="15 16">
    <name type="scientific">SAR86 cluster bacterium</name>
    <dbReference type="NCBI Taxonomy" id="2030880"/>
    <lineage>
        <taxon>Bacteria</taxon>
        <taxon>Pseudomonadati</taxon>
        <taxon>Pseudomonadota</taxon>
        <taxon>Gammaproteobacteria</taxon>
        <taxon>SAR86 cluster</taxon>
    </lineage>
</organism>
<dbReference type="FunFam" id="3.40.50.300:FF:000489">
    <property type="entry name" value="Primosome assembly protein PriA"/>
    <property type="match status" value="1"/>
</dbReference>
<dbReference type="CDD" id="cd18804">
    <property type="entry name" value="SF2_C_priA"/>
    <property type="match status" value="1"/>
</dbReference>
<dbReference type="InterPro" id="IPR041222">
    <property type="entry name" value="PriA_3primeBD"/>
</dbReference>
<comment type="caution">
    <text evidence="15">The sequence shown here is derived from an EMBL/GenBank/DDBJ whole genome shotgun (WGS) entry which is preliminary data.</text>
</comment>
<dbReference type="InterPro" id="IPR042115">
    <property type="entry name" value="PriA_3primeBD_sf"/>
</dbReference>
<dbReference type="EC" id="5.6.2.4" evidence="12"/>
<dbReference type="GO" id="GO:0016887">
    <property type="term" value="F:ATP hydrolysis activity"/>
    <property type="evidence" value="ECO:0007669"/>
    <property type="project" value="RHEA"/>
</dbReference>
<dbReference type="CDD" id="cd17929">
    <property type="entry name" value="DEXHc_priA"/>
    <property type="match status" value="1"/>
</dbReference>
<dbReference type="Gene3D" id="3.40.1440.60">
    <property type="entry name" value="PriA, 3(prime) DNA-binding domain"/>
    <property type="match status" value="1"/>
</dbReference>
<dbReference type="InterPro" id="IPR014001">
    <property type="entry name" value="Helicase_ATP-bd"/>
</dbReference>
<dbReference type="SMART" id="SM00490">
    <property type="entry name" value="HELICc"/>
    <property type="match status" value="1"/>
</dbReference>
<evidence type="ECO:0000259" key="13">
    <source>
        <dbReference type="PROSITE" id="PS51192"/>
    </source>
</evidence>
<comment type="similarity">
    <text evidence="12">Belongs to the helicase family. PriA subfamily.</text>
</comment>
<accession>A0A2A4MHA7</accession>
<evidence type="ECO:0000256" key="12">
    <source>
        <dbReference type="HAMAP-Rule" id="MF_00983"/>
    </source>
</evidence>
<evidence type="ECO:0000256" key="1">
    <source>
        <dbReference type="ARBA" id="ARBA00022515"/>
    </source>
</evidence>
<dbReference type="GO" id="GO:0008270">
    <property type="term" value="F:zinc ion binding"/>
    <property type="evidence" value="ECO:0007669"/>
    <property type="project" value="UniProtKB-UniRule"/>
</dbReference>
<sequence>MPNNKSNQPRQYLQLAVPSPFRTTLDYLAPQHISSEVIARLTPGIRVLVTLGRRKLIGILIRVHDRSSIDAKKLKPALEIIDTQPVFPPALLELLIWASQYYQHPIGEVMSAAMPAKLRGGASIIEQQQAWQLSPSGTDFDPASLVRAHQQKALFEQIKALQPLLYSDLKQKGFSSQTLRELHKKELIESISIDAESAAHSNTTTEAALTASPEQAQAIQSIGKSIGQFDCFLLDGVTGSGKTEVYMQAMTQALNQDLQCLILVPEIGLTPQTIDRFKKRFNCPIVAIHSGLSDTERLQAWRQARNGSAKIIIGTRSAVFTPLQEIGLIIIDEEHDGSFKQQDGFKYSARDLAVMRAQRQHCTIVLGSATPSLESLHNAAANKFTHLRLRQRAGKAIAPKISLIDVANEQLEGGFSKQLLTNIDIQLSLGNQVLVFINRRGFAPVLNCENCGWVAECNHCDIQLTVHKHPKALKCHHCGINSHIPASCPYCNNKQLNTVGVGTQKSEQLLNEKFPQYPVIRIDRDSTRNKQSLERLIAQVNIGEPCILVGTQMLAKGHHFPNITLVAILDADSGLFSADFRGQEQMAQTLVQVSGRAGRASKLGEVLIQTRHSDHASVQAILKSMTENNYGDFAKLMLAERHAANMPPFSHMVLIKAEAQYVELALGFLNEVAALMGETISQTGLTSIQYHGPLPSPMEKRAGRYRVHISIIGDSRARLQTLLNHIAPIAQQFKSARKVRWSIDVDPQDLL</sequence>
<evidence type="ECO:0000256" key="6">
    <source>
        <dbReference type="ARBA" id="ARBA00022806"/>
    </source>
</evidence>
<dbReference type="Pfam" id="PF18319">
    <property type="entry name" value="Zn_ribbon_PriA"/>
    <property type="match status" value="1"/>
</dbReference>
<dbReference type="GO" id="GO:0006302">
    <property type="term" value="P:double-strand break repair"/>
    <property type="evidence" value="ECO:0007669"/>
    <property type="project" value="InterPro"/>
</dbReference>
<feature type="binding site" evidence="12">
    <location>
        <position position="448"/>
    </location>
    <ligand>
        <name>Zn(2+)</name>
        <dbReference type="ChEBI" id="CHEBI:29105"/>
        <label>1</label>
    </ligand>
</feature>
<dbReference type="AlphaFoldDB" id="A0A2A4MHA7"/>
<comment type="subunit">
    <text evidence="12">Component of the replication restart primosome.</text>
</comment>
<dbReference type="SMART" id="SM00487">
    <property type="entry name" value="DEXDc"/>
    <property type="match status" value="1"/>
</dbReference>
<keyword evidence="5 12" id="KW-0378">Hydrolase</keyword>
<feature type="binding site" evidence="12">
    <location>
        <position position="475"/>
    </location>
    <ligand>
        <name>Zn(2+)</name>
        <dbReference type="ChEBI" id="CHEBI:29105"/>
        <label>2</label>
    </ligand>
</feature>
<dbReference type="GO" id="GO:0006270">
    <property type="term" value="P:DNA replication initiation"/>
    <property type="evidence" value="ECO:0007669"/>
    <property type="project" value="TreeGrafter"/>
</dbReference>
<dbReference type="GO" id="GO:0003677">
    <property type="term" value="F:DNA binding"/>
    <property type="evidence" value="ECO:0007669"/>
    <property type="project" value="UniProtKB-UniRule"/>
</dbReference>
<evidence type="ECO:0000256" key="8">
    <source>
        <dbReference type="ARBA" id="ARBA00022840"/>
    </source>
</evidence>